<evidence type="ECO:0000256" key="2">
    <source>
        <dbReference type="ARBA" id="ARBA00006526"/>
    </source>
</evidence>
<evidence type="ECO:0000256" key="6">
    <source>
        <dbReference type="ARBA" id="ARBA00022840"/>
    </source>
</evidence>
<dbReference type="GO" id="GO:0005524">
    <property type="term" value="F:ATP binding"/>
    <property type="evidence" value="ECO:0007669"/>
    <property type="project" value="UniProtKB-KW"/>
</dbReference>
<dbReference type="SMART" id="SM00382">
    <property type="entry name" value="AAA"/>
    <property type="match status" value="1"/>
</dbReference>
<evidence type="ECO:0000313" key="11">
    <source>
        <dbReference type="EMBL" id="NIF20165.1"/>
    </source>
</evidence>
<keyword evidence="12" id="KW-1185">Reference proteome</keyword>
<evidence type="ECO:0000256" key="8">
    <source>
        <dbReference type="ARBA" id="ARBA00022970"/>
    </source>
</evidence>
<dbReference type="Pfam" id="PF00005">
    <property type="entry name" value="ABC_tran"/>
    <property type="match status" value="1"/>
</dbReference>
<dbReference type="InterPro" id="IPR017871">
    <property type="entry name" value="ABC_transporter-like_CS"/>
</dbReference>
<organism evidence="11 12">
    <name type="scientific">Candidatus Pantoea multigeneris</name>
    <dbReference type="NCBI Taxonomy" id="2608357"/>
    <lineage>
        <taxon>Bacteria</taxon>
        <taxon>Pseudomonadati</taxon>
        <taxon>Pseudomonadota</taxon>
        <taxon>Gammaproteobacteria</taxon>
        <taxon>Enterobacterales</taxon>
        <taxon>Erwiniaceae</taxon>
        <taxon>Pantoea</taxon>
    </lineage>
</organism>
<evidence type="ECO:0000256" key="4">
    <source>
        <dbReference type="ARBA" id="ARBA00022475"/>
    </source>
</evidence>
<keyword evidence="7" id="KW-1278">Translocase</keyword>
<evidence type="ECO:0000256" key="9">
    <source>
        <dbReference type="ARBA" id="ARBA00023136"/>
    </source>
</evidence>
<dbReference type="PROSITE" id="PS00211">
    <property type="entry name" value="ABC_TRANSPORTER_1"/>
    <property type="match status" value="1"/>
</dbReference>
<proteinExistence type="inferred from homology"/>
<keyword evidence="6 11" id="KW-0067">ATP-binding</keyword>
<keyword evidence="3" id="KW-0813">Transport</keyword>
<dbReference type="PROSITE" id="PS50893">
    <property type="entry name" value="ABC_TRANSPORTER_2"/>
    <property type="match status" value="1"/>
</dbReference>
<comment type="caution">
    <text evidence="11">The sequence shown here is derived from an EMBL/GenBank/DDBJ whole genome shotgun (WGS) entry which is preliminary data.</text>
</comment>
<evidence type="ECO:0000256" key="1">
    <source>
        <dbReference type="ARBA" id="ARBA00004417"/>
    </source>
</evidence>
<reference evidence="11 12" key="1">
    <citation type="journal article" date="2019" name="bioRxiv">
        <title>Bacteria contribute to plant secondary compound degradation in a generalist herbivore system.</title>
        <authorList>
            <person name="Francoeur C.B."/>
            <person name="Khadempour L."/>
            <person name="Moreira-Soto R.D."/>
            <person name="Gotting K."/>
            <person name="Book A.J."/>
            <person name="Pinto-Tomas A.A."/>
            <person name="Keefover-Ring K."/>
            <person name="Currie C.R."/>
        </authorList>
    </citation>
    <scope>NUCLEOTIDE SEQUENCE [LARGE SCALE GENOMIC DNA]</scope>
    <source>
        <strain evidence="11">Acro-835</strain>
    </source>
</reference>
<keyword evidence="8" id="KW-0029">Amino-acid transport</keyword>
<name>A0ABX0R434_9GAMM</name>
<comment type="similarity">
    <text evidence="2">Belongs to the ABC transporter superfamily. Drug exporter-2 (TC 3.A.1.117) family.</text>
</comment>
<evidence type="ECO:0000256" key="3">
    <source>
        <dbReference type="ARBA" id="ARBA00022448"/>
    </source>
</evidence>
<dbReference type="RefSeq" id="WP_167012027.1">
    <property type="nucleotide sequence ID" value="NZ_VWXF01000001.1"/>
</dbReference>
<dbReference type="InterPro" id="IPR003593">
    <property type="entry name" value="AAA+_ATPase"/>
</dbReference>
<accession>A0ABX0R434</accession>
<feature type="domain" description="ABC transporter" evidence="10">
    <location>
        <begin position="4"/>
        <end position="239"/>
    </location>
</feature>
<evidence type="ECO:0000259" key="10">
    <source>
        <dbReference type="PROSITE" id="PS50893"/>
    </source>
</evidence>
<protein>
    <submittedName>
        <fullName evidence="11">ATP-binding cassette domain-containing protein</fullName>
    </submittedName>
</protein>
<keyword evidence="5" id="KW-0547">Nucleotide-binding</keyword>
<dbReference type="Proteomes" id="UP001515683">
    <property type="component" value="Unassembled WGS sequence"/>
</dbReference>
<dbReference type="Gene3D" id="3.40.50.300">
    <property type="entry name" value="P-loop containing nucleotide triphosphate hydrolases"/>
    <property type="match status" value="1"/>
</dbReference>
<dbReference type="EMBL" id="VWXF01000001">
    <property type="protein sequence ID" value="NIF20165.1"/>
    <property type="molecule type" value="Genomic_DNA"/>
</dbReference>
<sequence>MISIHALNKRYAGAQAPALDNVSLTIPGGSIYGIVGHSGAGKSTLLRSLNLLEQPDSGEILIDGENIQRLSLRQLRRQRQQIGMIFQHFNLIHSRTVADNIALPLEIAGVGKAQRRERVEALLALVGLEGRGDAWPSQLSGGQKQRVGIARALAFEPRYLLCDEATSALDPSTTQSILDLLATLQQRLNITVVLITHDMAVVKRICDHAALLEHGRLIESGPLAGIMAQPASRLYQLLLQDGAAERNFLARFAPQGRSQCVA</sequence>
<dbReference type="CDD" id="cd03258">
    <property type="entry name" value="ABC_MetN_methionine_transporter"/>
    <property type="match status" value="1"/>
</dbReference>
<comment type="subcellular location">
    <subcellularLocation>
        <location evidence="1">Cell inner membrane</location>
        <topology evidence="1">Peripheral membrane protein</topology>
    </subcellularLocation>
</comment>
<dbReference type="InterPro" id="IPR041701">
    <property type="entry name" value="MetN_ABC"/>
</dbReference>
<dbReference type="SUPFAM" id="SSF52540">
    <property type="entry name" value="P-loop containing nucleoside triphosphate hydrolases"/>
    <property type="match status" value="1"/>
</dbReference>
<dbReference type="InterPro" id="IPR003439">
    <property type="entry name" value="ABC_transporter-like_ATP-bd"/>
</dbReference>
<evidence type="ECO:0000256" key="5">
    <source>
        <dbReference type="ARBA" id="ARBA00022741"/>
    </source>
</evidence>
<keyword evidence="9" id="KW-0472">Membrane</keyword>
<evidence type="ECO:0000313" key="12">
    <source>
        <dbReference type="Proteomes" id="UP001515683"/>
    </source>
</evidence>
<evidence type="ECO:0000256" key="7">
    <source>
        <dbReference type="ARBA" id="ARBA00022967"/>
    </source>
</evidence>
<dbReference type="InterPro" id="IPR050086">
    <property type="entry name" value="MetN_ABC_transporter-like"/>
</dbReference>
<dbReference type="InterPro" id="IPR027417">
    <property type="entry name" value="P-loop_NTPase"/>
</dbReference>
<dbReference type="PANTHER" id="PTHR43166:SF30">
    <property type="entry name" value="METHIONINE IMPORT ATP-BINDING PROTEIN METN"/>
    <property type="match status" value="1"/>
</dbReference>
<dbReference type="PANTHER" id="PTHR43166">
    <property type="entry name" value="AMINO ACID IMPORT ATP-BINDING PROTEIN"/>
    <property type="match status" value="1"/>
</dbReference>
<gene>
    <name evidence="11" type="ORF">F3J40_00845</name>
</gene>
<keyword evidence="4" id="KW-1003">Cell membrane</keyword>